<dbReference type="Pfam" id="PF16010">
    <property type="entry name" value="CDH-cyt"/>
    <property type="match status" value="1"/>
</dbReference>
<dbReference type="Gene3D" id="2.60.40.1210">
    <property type="entry name" value="Cellobiose dehydrogenase, cytochrome domain"/>
    <property type="match status" value="1"/>
</dbReference>
<dbReference type="Proteomes" id="UP001303889">
    <property type="component" value="Unassembled WGS sequence"/>
</dbReference>
<proteinExistence type="predicted"/>
<evidence type="ECO:0000256" key="1">
    <source>
        <dbReference type="SAM" id="SignalP"/>
    </source>
</evidence>
<protein>
    <recommendedName>
        <fullName evidence="2">Cellobiose dehydrogenase-like cytochrome domain-containing protein</fullName>
    </recommendedName>
</protein>
<organism evidence="3 4">
    <name type="scientific">Staphylotrichum tortipilum</name>
    <dbReference type="NCBI Taxonomy" id="2831512"/>
    <lineage>
        <taxon>Eukaryota</taxon>
        <taxon>Fungi</taxon>
        <taxon>Dikarya</taxon>
        <taxon>Ascomycota</taxon>
        <taxon>Pezizomycotina</taxon>
        <taxon>Sordariomycetes</taxon>
        <taxon>Sordariomycetidae</taxon>
        <taxon>Sordariales</taxon>
        <taxon>Chaetomiaceae</taxon>
        <taxon>Staphylotrichum</taxon>
    </lineage>
</organism>
<feature type="signal peptide" evidence="1">
    <location>
        <begin position="1"/>
        <end position="23"/>
    </location>
</feature>
<dbReference type="PANTHER" id="PTHR47797">
    <property type="entry name" value="DEHYDROGENASE, PUTATIVE (AFU_ORTHOLOGUE AFUA_8G05805)-RELATED"/>
    <property type="match status" value="1"/>
</dbReference>
<dbReference type="EMBL" id="MU855405">
    <property type="protein sequence ID" value="KAK3904274.1"/>
    <property type="molecule type" value="Genomic_DNA"/>
</dbReference>
<evidence type="ECO:0000259" key="2">
    <source>
        <dbReference type="Pfam" id="PF16010"/>
    </source>
</evidence>
<dbReference type="CDD" id="cd09630">
    <property type="entry name" value="CDH_like_cytochrome"/>
    <property type="match status" value="1"/>
</dbReference>
<dbReference type="PANTHER" id="PTHR47797:SF5">
    <property type="entry name" value="CELLOBIOSE DEHYDROGENASE CYTOCHROME DOMAIN-CONTAINING PROTEIN"/>
    <property type="match status" value="1"/>
</dbReference>
<comment type="caution">
    <text evidence="3">The sequence shown here is derived from an EMBL/GenBank/DDBJ whole genome shotgun (WGS) entry which is preliminary data.</text>
</comment>
<reference evidence="3" key="2">
    <citation type="submission" date="2023-05" db="EMBL/GenBank/DDBJ databases">
        <authorList>
            <consortium name="Lawrence Berkeley National Laboratory"/>
            <person name="Steindorff A."/>
            <person name="Hensen N."/>
            <person name="Bonometti L."/>
            <person name="Westerberg I."/>
            <person name="Brannstrom I.O."/>
            <person name="Guillou S."/>
            <person name="Cros-Aarteil S."/>
            <person name="Calhoun S."/>
            <person name="Haridas S."/>
            <person name="Kuo A."/>
            <person name="Mondo S."/>
            <person name="Pangilinan J."/>
            <person name="Riley R."/>
            <person name="Labutti K."/>
            <person name="Andreopoulos B."/>
            <person name="Lipzen A."/>
            <person name="Chen C."/>
            <person name="Yanf M."/>
            <person name="Daum C."/>
            <person name="Ng V."/>
            <person name="Clum A."/>
            <person name="Ohm R."/>
            <person name="Martin F."/>
            <person name="Silar P."/>
            <person name="Natvig D."/>
            <person name="Lalanne C."/>
            <person name="Gautier V."/>
            <person name="Ament-Velasquez S.L."/>
            <person name="Kruys A."/>
            <person name="Hutchinson M.I."/>
            <person name="Powell A.J."/>
            <person name="Barry K."/>
            <person name="Miller A.N."/>
            <person name="Grigoriev I.V."/>
            <person name="Debuchy R."/>
            <person name="Gladieux P."/>
            <person name="Thoren M.H."/>
            <person name="Johannesson H."/>
        </authorList>
    </citation>
    <scope>NUCLEOTIDE SEQUENCE</scope>
    <source>
        <strain evidence="3">CBS 103.79</strain>
    </source>
</reference>
<feature type="domain" description="Cellobiose dehydrogenase-like cytochrome" evidence="2">
    <location>
        <begin position="41"/>
        <end position="209"/>
    </location>
</feature>
<gene>
    <name evidence="3" type="ORF">C8A05DRAFT_31955</name>
</gene>
<dbReference type="AlphaFoldDB" id="A0AAN6MPZ5"/>
<feature type="chain" id="PRO_5042901363" description="Cellobiose dehydrogenase-like cytochrome domain-containing protein" evidence="1">
    <location>
        <begin position="24"/>
        <end position="222"/>
    </location>
</feature>
<name>A0AAN6MPZ5_9PEZI</name>
<sequence>MHALSNILSILLLLLLSGSGVVASPAAAADLDKRQAVTSKYCKSGTSMCYLEYSWGPTIPVFRVAVPDSATTNAGFDTILQIVSPVSLTWVGFSWGGGMTLNPLTVMWPNGNGATVSSRWANGRIQPTTYSSATYRTVAASRNSTHWMVETVCTGCSKWSGGGLSATGVNTFAWAVSKTPVPQPGNAASSFSIHSNVGMYSEPLTNGKVPKAVFDAYVKGAK</sequence>
<evidence type="ECO:0000313" key="3">
    <source>
        <dbReference type="EMBL" id="KAK3904274.1"/>
    </source>
</evidence>
<dbReference type="InterPro" id="IPR015920">
    <property type="entry name" value="Cellobiose_DH-like_cyt"/>
</dbReference>
<keyword evidence="4" id="KW-1185">Reference proteome</keyword>
<accession>A0AAN6MPZ5</accession>
<evidence type="ECO:0000313" key="4">
    <source>
        <dbReference type="Proteomes" id="UP001303889"/>
    </source>
</evidence>
<dbReference type="SUPFAM" id="SSF49344">
    <property type="entry name" value="CBD9-like"/>
    <property type="match status" value="1"/>
</dbReference>
<reference evidence="3" key="1">
    <citation type="journal article" date="2023" name="Mol. Phylogenet. Evol.">
        <title>Genome-scale phylogeny and comparative genomics of the fungal order Sordariales.</title>
        <authorList>
            <person name="Hensen N."/>
            <person name="Bonometti L."/>
            <person name="Westerberg I."/>
            <person name="Brannstrom I.O."/>
            <person name="Guillou S."/>
            <person name="Cros-Aarteil S."/>
            <person name="Calhoun S."/>
            <person name="Haridas S."/>
            <person name="Kuo A."/>
            <person name="Mondo S."/>
            <person name="Pangilinan J."/>
            <person name="Riley R."/>
            <person name="LaButti K."/>
            <person name="Andreopoulos B."/>
            <person name="Lipzen A."/>
            <person name="Chen C."/>
            <person name="Yan M."/>
            <person name="Daum C."/>
            <person name="Ng V."/>
            <person name="Clum A."/>
            <person name="Steindorff A."/>
            <person name="Ohm R.A."/>
            <person name="Martin F."/>
            <person name="Silar P."/>
            <person name="Natvig D.O."/>
            <person name="Lalanne C."/>
            <person name="Gautier V."/>
            <person name="Ament-Velasquez S.L."/>
            <person name="Kruys A."/>
            <person name="Hutchinson M.I."/>
            <person name="Powell A.J."/>
            <person name="Barry K."/>
            <person name="Miller A.N."/>
            <person name="Grigoriev I.V."/>
            <person name="Debuchy R."/>
            <person name="Gladieux P."/>
            <person name="Hiltunen Thoren M."/>
            <person name="Johannesson H."/>
        </authorList>
    </citation>
    <scope>NUCLEOTIDE SEQUENCE</scope>
    <source>
        <strain evidence="3">CBS 103.79</strain>
    </source>
</reference>
<keyword evidence="1" id="KW-0732">Signal</keyword>